<accession>A0A7C3F1I5</accession>
<dbReference type="InterPro" id="IPR011991">
    <property type="entry name" value="ArsR-like_HTH"/>
</dbReference>
<evidence type="ECO:0000256" key="1">
    <source>
        <dbReference type="ARBA" id="ARBA00023015"/>
    </source>
</evidence>
<dbReference type="InterPro" id="IPR036388">
    <property type="entry name" value="WH-like_DNA-bd_sf"/>
</dbReference>
<dbReference type="GO" id="GO:0005829">
    <property type="term" value="C:cytosol"/>
    <property type="evidence" value="ECO:0007669"/>
    <property type="project" value="TreeGrafter"/>
</dbReference>
<dbReference type="Pfam" id="PF01037">
    <property type="entry name" value="AsnC_trans_reg"/>
    <property type="match status" value="1"/>
</dbReference>
<dbReference type="AlphaFoldDB" id="A0A7C3F1I5"/>
<dbReference type="CDD" id="cd00090">
    <property type="entry name" value="HTH_ARSR"/>
    <property type="match status" value="1"/>
</dbReference>
<dbReference type="Pfam" id="PF13412">
    <property type="entry name" value="HTH_24"/>
    <property type="match status" value="1"/>
</dbReference>
<dbReference type="GO" id="GO:0043565">
    <property type="term" value="F:sequence-specific DNA binding"/>
    <property type="evidence" value="ECO:0007669"/>
    <property type="project" value="InterPro"/>
</dbReference>
<name>A0A7C3F1I5_9CREN</name>
<dbReference type="PROSITE" id="PS50956">
    <property type="entry name" value="HTH_ASNC_2"/>
    <property type="match status" value="1"/>
</dbReference>
<keyword evidence="1" id="KW-0805">Transcription regulation</keyword>
<dbReference type="InterPro" id="IPR019887">
    <property type="entry name" value="Tscrpt_reg_AsnC/Lrp_C"/>
</dbReference>
<dbReference type="Gene3D" id="1.10.10.10">
    <property type="entry name" value="Winged helix-like DNA-binding domain superfamily/Winged helix DNA-binding domain"/>
    <property type="match status" value="1"/>
</dbReference>
<dbReference type="Gene3D" id="3.30.70.920">
    <property type="match status" value="1"/>
</dbReference>
<keyword evidence="3" id="KW-0804">Transcription</keyword>
<organism evidence="5">
    <name type="scientific">Candidatus Methanomethylicus mesodigestus</name>
    <dbReference type="NCBI Taxonomy" id="1867258"/>
    <lineage>
        <taxon>Archaea</taxon>
        <taxon>Thermoproteota</taxon>
        <taxon>Methanosuratincolia</taxon>
        <taxon>Candidatus Methanomethylicales</taxon>
        <taxon>Candidatus Methanomethylicaceae</taxon>
        <taxon>Candidatus Methanomethylicus</taxon>
    </lineage>
</organism>
<reference evidence="5" key="1">
    <citation type="journal article" date="2020" name="mSystems">
        <title>Genome- and Community-Level Interaction Insights into Carbon Utilization and Element Cycling Functions of Hydrothermarchaeota in Hydrothermal Sediment.</title>
        <authorList>
            <person name="Zhou Z."/>
            <person name="Liu Y."/>
            <person name="Xu W."/>
            <person name="Pan J."/>
            <person name="Luo Z.H."/>
            <person name="Li M."/>
        </authorList>
    </citation>
    <scope>NUCLEOTIDE SEQUENCE [LARGE SCALE GENOMIC DNA]</scope>
    <source>
        <strain evidence="5">SpSt-468</strain>
    </source>
</reference>
<dbReference type="SMART" id="SM00344">
    <property type="entry name" value="HTH_ASNC"/>
    <property type="match status" value="1"/>
</dbReference>
<evidence type="ECO:0000256" key="3">
    <source>
        <dbReference type="ARBA" id="ARBA00023163"/>
    </source>
</evidence>
<feature type="domain" description="HTH asnC-type" evidence="4">
    <location>
        <begin position="1"/>
        <end position="58"/>
    </location>
</feature>
<dbReference type="InterPro" id="IPR011008">
    <property type="entry name" value="Dimeric_a/b-barrel"/>
</dbReference>
<dbReference type="PANTHER" id="PTHR30154:SF50">
    <property type="entry name" value="TRANSCRIPTIONAL REGULATOR, ASNC FAMILY"/>
    <property type="match status" value="1"/>
</dbReference>
<dbReference type="InterPro" id="IPR019888">
    <property type="entry name" value="Tscrpt_reg_AsnC-like"/>
</dbReference>
<protein>
    <submittedName>
        <fullName evidence="5">Lrp/AsnC family transcriptional regulator</fullName>
    </submittedName>
</protein>
<dbReference type="InterPro" id="IPR036390">
    <property type="entry name" value="WH_DNA-bd_sf"/>
</dbReference>
<evidence type="ECO:0000256" key="2">
    <source>
        <dbReference type="ARBA" id="ARBA00023125"/>
    </source>
</evidence>
<dbReference type="PRINTS" id="PR00033">
    <property type="entry name" value="HTHASNC"/>
</dbReference>
<evidence type="ECO:0000259" key="4">
    <source>
        <dbReference type="PROSITE" id="PS50956"/>
    </source>
</evidence>
<dbReference type="GO" id="GO:0043200">
    <property type="term" value="P:response to amino acid"/>
    <property type="evidence" value="ECO:0007669"/>
    <property type="project" value="TreeGrafter"/>
</dbReference>
<proteinExistence type="predicted"/>
<gene>
    <name evidence="5" type="ORF">ENS19_03205</name>
</gene>
<comment type="caution">
    <text evidence="5">The sequence shown here is derived from an EMBL/GenBank/DDBJ whole genome shotgun (WGS) entry which is preliminary data.</text>
</comment>
<dbReference type="EMBL" id="DSTX01000002">
    <property type="protein sequence ID" value="HFK20268.1"/>
    <property type="molecule type" value="Genomic_DNA"/>
</dbReference>
<dbReference type="PANTHER" id="PTHR30154">
    <property type="entry name" value="LEUCINE-RESPONSIVE REGULATORY PROTEIN"/>
    <property type="match status" value="1"/>
</dbReference>
<dbReference type="SUPFAM" id="SSF46785">
    <property type="entry name" value="Winged helix' DNA-binding domain"/>
    <property type="match status" value="1"/>
</dbReference>
<dbReference type="SUPFAM" id="SSF54909">
    <property type="entry name" value="Dimeric alpha+beta barrel"/>
    <property type="match status" value="1"/>
</dbReference>
<keyword evidence="2" id="KW-0238">DNA-binding</keyword>
<evidence type="ECO:0000313" key="5">
    <source>
        <dbReference type="EMBL" id="HFK20268.1"/>
    </source>
</evidence>
<sequence>MRKTDEVDRKILAMLKENSRTTFTKIAQEVNLSEAAVRKRVERMLSEGIIKKFTLEMDTGDKLKAIILISVQPSRPNPQVAQEVRNIEGVDLVLEVAGEVDIIVIVSGSSMQEVNRYIDEIRRIEGLSKTNSMIVLRTWV</sequence>
<dbReference type="InterPro" id="IPR000485">
    <property type="entry name" value="AsnC-type_HTH_dom"/>
</dbReference>